<evidence type="ECO:0000313" key="2">
    <source>
        <dbReference type="EMBL" id="SFJ46860.1"/>
    </source>
</evidence>
<accession>A0A1I3RLF7</accession>
<dbReference type="AlphaFoldDB" id="A0A1I3RLF7"/>
<dbReference type="OrthoDB" id="380397at2157"/>
<proteinExistence type="predicted"/>
<feature type="compositionally biased region" description="Acidic residues" evidence="1">
    <location>
        <begin position="65"/>
        <end position="76"/>
    </location>
</feature>
<evidence type="ECO:0000313" key="3">
    <source>
        <dbReference type="Proteomes" id="UP000182829"/>
    </source>
</evidence>
<dbReference type="RefSeq" id="WP_005577331.1">
    <property type="nucleotide sequence ID" value="NZ_FORO01000032.1"/>
</dbReference>
<dbReference type="GeneID" id="14209383"/>
<dbReference type="EMBL" id="FORO01000032">
    <property type="protein sequence ID" value="SFJ46860.1"/>
    <property type="molecule type" value="Genomic_DNA"/>
</dbReference>
<name>A0A1I3RLF7_9EURY</name>
<organism evidence="2 3">
    <name type="scientific">Natronobacterium gregoryi</name>
    <dbReference type="NCBI Taxonomy" id="44930"/>
    <lineage>
        <taxon>Archaea</taxon>
        <taxon>Methanobacteriati</taxon>
        <taxon>Methanobacteriota</taxon>
        <taxon>Stenosarchaea group</taxon>
        <taxon>Halobacteria</taxon>
        <taxon>Halobacteriales</taxon>
        <taxon>Natrialbaceae</taxon>
        <taxon>Natronobacterium</taxon>
    </lineage>
</organism>
<sequence length="76" mass="7857">MASSNRPTSKRTVIVTIGSALALGATGYRSTRKNDRADDPATEPTRTATSDERDDPSATGAITDATDDEGDCGCHG</sequence>
<dbReference type="Proteomes" id="UP000182829">
    <property type="component" value="Unassembled WGS sequence"/>
</dbReference>
<feature type="region of interest" description="Disordered" evidence="1">
    <location>
        <begin position="25"/>
        <end position="76"/>
    </location>
</feature>
<reference evidence="2 3" key="1">
    <citation type="submission" date="2016-10" db="EMBL/GenBank/DDBJ databases">
        <authorList>
            <person name="de Groot N.N."/>
        </authorList>
    </citation>
    <scope>NUCLEOTIDE SEQUENCE [LARGE SCALE GENOMIC DNA]</scope>
    <source>
        <strain evidence="2 3">SP2</strain>
    </source>
</reference>
<dbReference type="OMA" id="DACDCPG"/>
<gene>
    <name evidence="2" type="ORF">SAMN05443661_1326</name>
</gene>
<evidence type="ECO:0000256" key="1">
    <source>
        <dbReference type="SAM" id="MobiDB-lite"/>
    </source>
</evidence>
<protein>
    <submittedName>
        <fullName evidence="2">Uncharacterized protein</fullName>
    </submittedName>
</protein>